<dbReference type="GO" id="GO:0016740">
    <property type="term" value="F:transferase activity"/>
    <property type="evidence" value="ECO:0007669"/>
    <property type="project" value="UniProtKB-KW"/>
</dbReference>
<protein>
    <submittedName>
        <fullName evidence="4">Carbamoyltransferase</fullName>
        <ecNumber evidence="4">2.1.3.-</ecNumber>
    </submittedName>
</protein>
<evidence type="ECO:0000313" key="4">
    <source>
        <dbReference type="EMBL" id="CBK42573.1"/>
    </source>
</evidence>
<dbReference type="OrthoDB" id="9780777at2"/>
<accession>D8PH36</accession>
<sequence length="614" mass="69046">MNILGISAFYHDSAACLVRDGEIIAAAQEERFTRKKHDPGFPHKAIGYCLREGKIELKDVRYLVFYDKPLVKFERLLETYLAFAPRGVQSFVAAMPVWLKEKLLLKSLLQKEFLQHASDLTTSSLPQILFSEHHESHAASAFFPSPYDKAVVLCMDGVGEWATTSAWLGQGNTLTPLWEIPFPHSIGLLYSAFTYYTGFKVNSGEYKVMGLAPYGEPKYVKAIYEHLLDLKPDGTFRLNMDYFNYCTGLTMTGDKFDDVFGGPPRKPESKLTQREMDLARSVQEVTEEVMLRLSRTLHRETGVEHMCMAGGVALNCVGNGRILREGPFKGLWIQPAAGDAGGALGAALTAWHQYEQQPRKVTSGKDGIKGSYLGPSHSNEEIEAYLKKVDAPYVRLNENQLYTRVAEELAAGKVVGWLQGRMEFGPRALGGRSILGDARNRDMQSVMNLKIKYRESFRPFAPSVLRERVSDYFVLDADSPYMLLVAPVVEKRRLPVSSAQDGLWGIELLNIPRSDIPAVTHLDYSARIQTVHQETNPRYYALLKAFEAKTGHAVLVNTSFNVRGEPIVSTPEDAYRCFMRTEMDVLVLENCVLLKADQKPLEGDSDWKKEFELD</sequence>
<dbReference type="eggNOG" id="COG2192">
    <property type="taxonomic scope" value="Bacteria"/>
</dbReference>
<dbReference type="EC" id="2.1.3.-" evidence="4"/>
<evidence type="ECO:0000259" key="2">
    <source>
        <dbReference type="Pfam" id="PF02543"/>
    </source>
</evidence>
<dbReference type="InterPro" id="IPR003696">
    <property type="entry name" value="Carbtransf_dom"/>
</dbReference>
<dbReference type="Pfam" id="PF16861">
    <property type="entry name" value="Carbam_trans_C"/>
    <property type="match status" value="1"/>
</dbReference>
<evidence type="ECO:0000256" key="1">
    <source>
        <dbReference type="ARBA" id="ARBA00006129"/>
    </source>
</evidence>
<dbReference type="SUPFAM" id="SSF53067">
    <property type="entry name" value="Actin-like ATPase domain"/>
    <property type="match status" value="1"/>
</dbReference>
<dbReference type="HOGENOM" id="CLU_014411_2_0_0"/>
<reference evidence="4 5" key="1">
    <citation type="journal article" date="2010" name="Proc. Natl. Acad. Sci. U.S.A.">
        <title>A Nitrospira metagenome illuminates the physiology and evolution of globally important nitrite-oxidizing bacteria.</title>
        <authorList>
            <person name="Lucker S."/>
            <person name="Wagner M."/>
            <person name="Maixner F."/>
            <person name="Pelletier E."/>
            <person name="Koch H."/>
            <person name="Vacherie B."/>
            <person name="Rattei T."/>
            <person name="Sinninghe Damste J."/>
            <person name="Spieck E."/>
            <person name="Le Paslier D."/>
            <person name="Daims H."/>
        </authorList>
    </citation>
    <scope>NUCLEOTIDE SEQUENCE [LARGE SCALE GENOMIC DNA]</scope>
</reference>
<feature type="domain" description="Carbamoyltransferase" evidence="2">
    <location>
        <begin position="3"/>
        <end position="348"/>
    </location>
</feature>
<evidence type="ECO:0000313" key="5">
    <source>
        <dbReference type="Proteomes" id="UP000001660"/>
    </source>
</evidence>
<keyword evidence="4" id="KW-0808">Transferase</keyword>
<gene>
    <name evidence="4" type="ORF">NIDE2871</name>
</gene>
<dbReference type="AlphaFoldDB" id="D8PH36"/>
<dbReference type="InterPro" id="IPR051338">
    <property type="entry name" value="NodU/CmcH_Carbamoyltrnsfr"/>
</dbReference>
<name>D8PH36_9BACT</name>
<feature type="domain" description="Carbamoyltransferase C-terminal" evidence="3">
    <location>
        <begin position="406"/>
        <end position="594"/>
    </location>
</feature>
<dbReference type="EMBL" id="FP929003">
    <property type="protein sequence ID" value="CBK42573.1"/>
    <property type="molecule type" value="Genomic_DNA"/>
</dbReference>
<comment type="similarity">
    <text evidence="1">Belongs to the NodU/CmcH family.</text>
</comment>
<evidence type="ECO:0000259" key="3">
    <source>
        <dbReference type="Pfam" id="PF16861"/>
    </source>
</evidence>
<dbReference type="Proteomes" id="UP000001660">
    <property type="component" value="Chromosome"/>
</dbReference>
<organism evidence="4 5">
    <name type="scientific">Nitrospira defluvii</name>
    <dbReference type="NCBI Taxonomy" id="330214"/>
    <lineage>
        <taxon>Bacteria</taxon>
        <taxon>Pseudomonadati</taxon>
        <taxon>Nitrospirota</taxon>
        <taxon>Nitrospiria</taxon>
        <taxon>Nitrospirales</taxon>
        <taxon>Nitrospiraceae</taxon>
        <taxon>Nitrospira</taxon>
    </lineage>
</organism>
<dbReference type="InterPro" id="IPR043129">
    <property type="entry name" value="ATPase_NBD"/>
</dbReference>
<dbReference type="Pfam" id="PF02543">
    <property type="entry name" value="Carbam_trans_N"/>
    <property type="match status" value="1"/>
</dbReference>
<dbReference type="PANTHER" id="PTHR34847">
    <property type="entry name" value="NODULATION PROTEIN U"/>
    <property type="match status" value="1"/>
</dbReference>
<dbReference type="InterPro" id="IPR038152">
    <property type="entry name" value="Carbam_trans_C_sf"/>
</dbReference>
<dbReference type="PANTHER" id="PTHR34847:SF1">
    <property type="entry name" value="NODULATION PROTEIN U"/>
    <property type="match status" value="1"/>
</dbReference>
<dbReference type="InterPro" id="IPR031730">
    <property type="entry name" value="Carbam_trans_C"/>
</dbReference>
<proteinExistence type="inferred from homology"/>
<dbReference type="Gene3D" id="3.90.870.20">
    <property type="entry name" value="Carbamoyltransferase, C-terminal domain"/>
    <property type="match status" value="1"/>
</dbReference>
<dbReference type="Gene3D" id="3.30.420.40">
    <property type="match status" value="2"/>
</dbReference>
<dbReference type="CDD" id="cd24098">
    <property type="entry name" value="ASKHA_NBD_TobZ_N"/>
    <property type="match status" value="1"/>
</dbReference>
<dbReference type="KEGG" id="nde:NIDE2871"/>
<keyword evidence="5" id="KW-1185">Reference proteome</keyword>
<dbReference type="STRING" id="330214.NIDE2871"/>